<dbReference type="SUPFAM" id="SSF51735">
    <property type="entry name" value="NAD(P)-binding Rossmann-fold domains"/>
    <property type="match status" value="1"/>
</dbReference>
<dbReference type="InterPro" id="IPR036291">
    <property type="entry name" value="NAD(P)-bd_dom_sf"/>
</dbReference>
<evidence type="ECO:0000313" key="4">
    <source>
        <dbReference type="EMBL" id="MBP2399705.1"/>
    </source>
</evidence>
<evidence type="ECO:0000259" key="3">
    <source>
        <dbReference type="Pfam" id="PF08501"/>
    </source>
</evidence>
<accession>A0ABS4XTJ9</accession>
<dbReference type="Proteomes" id="UP001195422">
    <property type="component" value="Unassembled WGS sequence"/>
</dbReference>
<dbReference type="InterPro" id="IPR046346">
    <property type="entry name" value="Aminoacid_DH-like_N_sf"/>
</dbReference>
<dbReference type="Gene3D" id="3.40.50.10860">
    <property type="entry name" value="Leucine Dehydrogenase, chain A, domain 1"/>
    <property type="match status" value="1"/>
</dbReference>
<organism evidence="4 5">
    <name type="scientific">Glutamicibacter protophormiae</name>
    <name type="common">Brevibacterium protophormiae</name>
    <dbReference type="NCBI Taxonomy" id="37930"/>
    <lineage>
        <taxon>Bacteria</taxon>
        <taxon>Bacillati</taxon>
        <taxon>Actinomycetota</taxon>
        <taxon>Actinomycetes</taxon>
        <taxon>Micrococcales</taxon>
        <taxon>Micrococcaceae</taxon>
        <taxon>Glutamicibacter</taxon>
    </lineage>
</organism>
<dbReference type="Gene3D" id="3.40.50.720">
    <property type="entry name" value="NAD(P)-binding Rossmann-like Domain"/>
    <property type="match status" value="1"/>
</dbReference>
<dbReference type="GO" id="GO:0004764">
    <property type="term" value="F:shikimate 3-dehydrogenase (NADP+) activity"/>
    <property type="evidence" value="ECO:0007669"/>
    <property type="project" value="UniProtKB-EC"/>
</dbReference>
<keyword evidence="5" id="KW-1185">Reference proteome</keyword>
<reference evidence="4 5" key="1">
    <citation type="submission" date="2021-03" db="EMBL/GenBank/DDBJ databases">
        <title>Sequencing the genomes of 1000 actinobacteria strains.</title>
        <authorList>
            <person name="Klenk H.-P."/>
        </authorList>
    </citation>
    <scope>NUCLEOTIDE SEQUENCE [LARGE SCALE GENOMIC DNA]</scope>
    <source>
        <strain evidence="4 5">DSM 20168</strain>
    </source>
</reference>
<dbReference type="EMBL" id="JAGIOJ010000001">
    <property type="protein sequence ID" value="MBP2399705.1"/>
    <property type="molecule type" value="Genomic_DNA"/>
</dbReference>
<keyword evidence="2" id="KW-0028">Amino-acid biosynthesis</keyword>
<name>A0ABS4XTJ9_GLUPR</name>
<proteinExistence type="predicted"/>
<evidence type="ECO:0000256" key="2">
    <source>
        <dbReference type="ARBA" id="ARBA00023141"/>
    </source>
</evidence>
<dbReference type="InterPro" id="IPR022893">
    <property type="entry name" value="Shikimate_DH_fam"/>
</dbReference>
<evidence type="ECO:0000313" key="5">
    <source>
        <dbReference type="Proteomes" id="UP001195422"/>
    </source>
</evidence>
<dbReference type="Pfam" id="PF08501">
    <property type="entry name" value="Shikimate_dh_N"/>
    <property type="match status" value="1"/>
</dbReference>
<dbReference type="EC" id="1.1.1.25" evidence="4"/>
<dbReference type="RefSeq" id="WP_188948288.1">
    <property type="nucleotide sequence ID" value="NZ_BMPH01000006.1"/>
</dbReference>
<keyword evidence="4" id="KW-0560">Oxidoreductase</keyword>
<keyword evidence="2" id="KW-0057">Aromatic amino acid biosynthesis</keyword>
<dbReference type="SUPFAM" id="SSF53223">
    <property type="entry name" value="Aminoacid dehydrogenase-like, N-terminal domain"/>
    <property type="match status" value="1"/>
</dbReference>
<protein>
    <submittedName>
        <fullName evidence="4">Shikimate dehydrogenase</fullName>
        <ecNumber evidence="4">1.1.1.25</ecNumber>
    </submittedName>
</protein>
<gene>
    <name evidence="4" type="ORF">JOF39_002786</name>
</gene>
<dbReference type="PANTHER" id="PTHR21089">
    <property type="entry name" value="SHIKIMATE DEHYDROGENASE"/>
    <property type="match status" value="1"/>
</dbReference>
<comment type="caution">
    <text evidence="4">The sequence shown here is derived from an EMBL/GenBank/DDBJ whole genome shotgun (WGS) entry which is preliminary data.</text>
</comment>
<dbReference type="PANTHER" id="PTHR21089:SF1">
    <property type="entry name" value="BIFUNCTIONAL 3-DEHYDROQUINATE DEHYDRATASE_SHIKIMATE DEHYDROGENASE, CHLOROPLASTIC"/>
    <property type="match status" value="1"/>
</dbReference>
<evidence type="ECO:0000256" key="1">
    <source>
        <dbReference type="ARBA" id="ARBA00004871"/>
    </source>
</evidence>
<sequence length="282" mass="29865">MAQIPQPLQAAVLGKPISHSKSPVLHRAAYALLGAPVRYEAIELDPAQAAAHIDRVRAGGWAGCSVTMPLKDVFVPYMDELSDRVARLGALNTIVVREDGSLFGQNTDVDGLVLSLADFGLTQCAHPTILGSGNTALAAIEACAELGARRLKLIVRDASRAGRATALARSLDIDPQVIEIASCAGDAVARDELVFSTLPPRAADSWIPALGTGAGILLDVAYDPWPSALASAWTGTIISGLHMLVHQAVEQARAFSRMDFDEKTRESVTNAMYDSVGLHRHG</sequence>
<feature type="domain" description="Shikimate dehydrogenase substrate binding N-terminal" evidence="3">
    <location>
        <begin position="12"/>
        <end position="94"/>
    </location>
</feature>
<dbReference type="InterPro" id="IPR013708">
    <property type="entry name" value="Shikimate_DH-bd_N"/>
</dbReference>
<comment type="pathway">
    <text evidence="1">Metabolic intermediate biosynthesis; chorismate biosynthesis; chorismate from D-erythrose 4-phosphate and phosphoenolpyruvate: step 4/7.</text>
</comment>